<evidence type="ECO:0000313" key="1">
    <source>
        <dbReference type="EMBL" id="OWM77787.1"/>
    </source>
</evidence>
<gene>
    <name evidence="1" type="ORF">CDL15_Pgr011148</name>
    <name evidence="2" type="ORF">CRG98_001969</name>
</gene>
<proteinExistence type="predicted"/>
<comment type="caution">
    <text evidence="1">The sequence shown here is derived from an EMBL/GenBank/DDBJ whole genome shotgun (WGS) entry which is preliminary data.</text>
</comment>
<reference evidence="3" key="1">
    <citation type="journal article" date="2017" name="Plant J.">
        <title>The pomegranate (Punica granatum L.) genome and the genomics of punicalagin biosynthesis.</title>
        <authorList>
            <person name="Qin G."/>
            <person name="Xu C."/>
            <person name="Ming R."/>
            <person name="Tang H."/>
            <person name="Guyot R."/>
            <person name="Kramer E.M."/>
            <person name="Hu Y."/>
            <person name="Yi X."/>
            <person name="Qi Y."/>
            <person name="Xu X."/>
            <person name="Gao Z."/>
            <person name="Pan H."/>
            <person name="Jian J."/>
            <person name="Tian Y."/>
            <person name="Yue Z."/>
            <person name="Xu Y."/>
        </authorList>
    </citation>
    <scope>NUCLEOTIDE SEQUENCE [LARGE SCALE GENOMIC DNA]</scope>
    <source>
        <strain evidence="3">cv. Dabenzi</strain>
    </source>
</reference>
<dbReference type="Proteomes" id="UP000233551">
    <property type="component" value="Unassembled WGS sequence"/>
</dbReference>
<keyword evidence="4" id="KW-1185">Reference proteome</keyword>
<dbReference type="EMBL" id="PGOL01000084">
    <property type="protein sequence ID" value="PKI77631.1"/>
    <property type="molecule type" value="Genomic_DNA"/>
</dbReference>
<dbReference type="EMBL" id="MTKT01002513">
    <property type="protein sequence ID" value="OWM77787.1"/>
    <property type="molecule type" value="Genomic_DNA"/>
</dbReference>
<reference evidence="2 4" key="3">
    <citation type="submission" date="2017-11" db="EMBL/GenBank/DDBJ databases">
        <title>De-novo sequencing of pomegranate (Punica granatum L.) genome.</title>
        <authorList>
            <person name="Akparov Z."/>
            <person name="Amiraslanov A."/>
            <person name="Hajiyeva S."/>
            <person name="Abbasov M."/>
            <person name="Kaur K."/>
            <person name="Hamwieh A."/>
            <person name="Solovyev V."/>
            <person name="Salamov A."/>
            <person name="Braich B."/>
            <person name="Kosarev P."/>
            <person name="Mahmoud A."/>
            <person name="Hajiyev E."/>
            <person name="Babayeva S."/>
            <person name="Izzatullayeva V."/>
            <person name="Mammadov A."/>
            <person name="Mammadov A."/>
            <person name="Sharifova S."/>
            <person name="Ojaghi J."/>
            <person name="Eynullazada K."/>
            <person name="Bayramov B."/>
            <person name="Abdulazimova A."/>
            <person name="Shahmuradov I."/>
        </authorList>
    </citation>
    <scope>NUCLEOTIDE SEQUENCE [LARGE SCALE GENOMIC DNA]</scope>
    <source>
        <strain evidence="2">AG2017</strain>
        <strain evidence="4">cv. AG2017</strain>
        <tissue evidence="2">Leaf</tissue>
    </source>
</reference>
<protein>
    <submittedName>
        <fullName evidence="1">Uncharacterized protein</fullName>
    </submittedName>
</protein>
<sequence length="86" mass="9225">MDSGGGPLGGFLKSGRTPWRNLKVGTDPMEEFKSRGFAKDIASRVLSRRRLMLPPRRLHVGLPEAELAVGVVVQLSGVVLLEVGAS</sequence>
<organism evidence="1 3">
    <name type="scientific">Punica granatum</name>
    <name type="common">Pomegranate</name>
    <dbReference type="NCBI Taxonomy" id="22663"/>
    <lineage>
        <taxon>Eukaryota</taxon>
        <taxon>Viridiplantae</taxon>
        <taxon>Streptophyta</taxon>
        <taxon>Embryophyta</taxon>
        <taxon>Tracheophyta</taxon>
        <taxon>Spermatophyta</taxon>
        <taxon>Magnoliopsida</taxon>
        <taxon>eudicotyledons</taxon>
        <taxon>Gunneridae</taxon>
        <taxon>Pentapetalae</taxon>
        <taxon>rosids</taxon>
        <taxon>malvids</taxon>
        <taxon>Myrtales</taxon>
        <taxon>Lythraceae</taxon>
        <taxon>Punica</taxon>
    </lineage>
</organism>
<accession>A0A218WYB1</accession>
<reference evidence="1" key="2">
    <citation type="submission" date="2017-06" db="EMBL/GenBank/DDBJ databases">
        <title>The pomegranate genome and the genomics of punicalagin biosynthesis.</title>
        <authorList>
            <person name="Xu C."/>
        </authorList>
    </citation>
    <scope>NUCLEOTIDE SEQUENCE [LARGE SCALE GENOMIC DNA]</scope>
    <source>
        <tissue evidence="1">Fresh leaf</tissue>
    </source>
</reference>
<name>A0A218WYB1_PUNGR</name>
<evidence type="ECO:0000313" key="4">
    <source>
        <dbReference type="Proteomes" id="UP000233551"/>
    </source>
</evidence>
<evidence type="ECO:0000313" key="3">
    <source>
        <dbReference type="Proteomes" id="UP000197138"/>
    </source>
</evidence>
<evidence type="ECO:0000313" key="2">
    <source>
        <dbReference type="EMBL" id="PKI77631.1"/>
    </source>
</evidence>
<dbReference type="Proteomes" id="UP000197138">
    <property type="component" value="Unassembled WGS sequence"/>
</dbReference>
<dbReference type="AlphaFoldDB" id="A0A218WYB1"/>